<reference evidence="1 2" key="1">
    <citation type="submission" date="2017-12" db="EMBL/GenBank/DDBJ databases">
        <title>Comparative genomics of Botrytis spp.</title>
        <authorList>
            <person name="Valero-Jimenez C.A."/>
            <person name="Tapia P."/>
            <person name="Veloso J."/>
            <person name="Silva-Moreno E."/>
            <person name="Staats M."/>
            <person name="Valdes J.H."/>
            <person name="Van Kan J.A.L."/>
        </authorList>
    </citation>
    <scope>NUCLEOTIDE SEQUENCE [LARGE SCALE GENOMIC DNA]</scope>
    <source>
        <strain evidence="1 2">Be9601</strain>
    </source>
</reference>
<gene>
    <name evidence="1" type="ORF">BELL_0517g00080</name>
</gene>
<keyword evidence="2" id="KW-1185">Reference proteome</keyword>
<dbReference type="EMBL" id="PQXM01000515">
    <property type="protein sequence ID" value="TGO71891.1"/>
    <property type="molecule type" value="Genomic_DNA"/>
</dbReference>
<sequence>MLHSPDGNARSSPKALLYRYTLTVTPEAIFHESNVQVAIKTKRRNAVTRMAKLAFNGRLGL</sequence>
<dbReference type="AlphaFoldDB" id="A0A4Z1JDS3"/>
<comment type="caution">
    <text evidence="1">The sequence shown here is derived from an EMBL/GenBank/DDBJ whole genome shotgun (WGS) entry which is preliminary data.</text>
</comment>
<dbReference type="Proteomes" id="UP000297229">
    <property type="component" value="Unassembled WGS sequence"/>
</dbReference>
<name>A0A4Z1JDS3_9HELO</name>
<protein>
    <submittedName>
        <fullName evidence="1">Uncharacterized protein</fullName>
    </submittedName>
</protein>
<evidence type="ECO:0000313" key="1">
    <source>
        <dbReference type="EMBL" id="TGO71891.1"/>
    </source>
</evidence>
<evidence type="ECO:0000313" key="2">
    <source>
        <dbReference type="Proteomes" id="UP000297229"/>
    </source>
</evidence>
<proteinExistence type="predicted"/>
<accession>A0A4Z1JDS3</accession>
<organism evidence="1 2">
    <name type="scientific">Botrytis elliptica</name>
    <dbReference type="NCBI Taxonomy" id="278938"/>
    <lineage>
        <taxon>Eukaryota</taxon>
        <taxon>Fungi</taxon>
        <taxon>Dikarya</taxon>
        <taxon>Ascomycota</taxon>
        <taxon>Pezizomycotina</taxon>
        <taxon>Leotiomycetes</taxon>
        <taxon>Helotiales</taxon>
        <taxon>Sclerotiniaceae</taxon>
        <taxon>Botrytis</taxon>
    </lineage>
</organism>